<evidence type="ECO:0008006" key="5">
    <source>
        <dbReference type="Google" id="ProtNLM"/>
    </source>
</evidence>
<dbReference type="VEuPathDB" id="ToxoDB:CSUI_002006"/>
<comment type="caution">
    <text evidence="3">The sequence shown here is derived from an EMBL/GenBank/DDBJ whole genome shotgun (WGS) entry which is preliminary data.</text>
</comment>
<feature type="transmembrane region" description="Helical" evidence="2">
    <location>
        <begin position="244"/>
        <end position="264"/>
    </location>
</feature>
<dbReference type="AlphaFoldDB" id="A0A2C6LAJ4"/>
<dbReference type="GeneID" id="94425419"/>
<evidence type="ECO:0000313" key="3">
    <source>
        <dbReference type="EMBL" id="PHJ24142.1"/>
    </source>
</evidence>
<feature type="compositionally biased region" description="Basic and acidic residues" evidence="1">
    <location>
        <begin position="324"/>
        <end position="344"/>
    </location>
</feature>
<gene>
    <name evidence="3" type="ORF">CSUI_002006</name>
</gene>
<feature type="region of interest" description="Disordered" evidence="1">
    <location>
        <begin position="317"/>
        <end position="344"/>
    </location>
</feature>
<evidence type="ECO:0000256" key="2">
    <source>
        <dbReference type="SAM" id="Phobius"/>
    </source>
</evidence>
<keyword evidence="2" id="KW-1133">Transmembrane helix</keyword>
<reference evidence="3 4" key="1">
    <citation type="journal article" date="2017" name="Int. J. Parasitol.">
        <title>The genome of the protozoan parasite Cystoisospora suis and a reverse vaccinology approach to identify vaccine candidates.</title>
        <authorList>
            <person name="Palmieri N."/>
            <person name="Shrestha A."/>
            <person name="Ruttkowski B."/>
            <person name="Beck T."/>
            <person name="Vogl C."/>
            <person name="Tomley F."/>
            <person name="Blake D.P."/>
            <person name="Joachim A."/>
        </authorList>
    </citation>
    <scope>NUCLEOTIDE SEQUENCE [LARGE SCALE GENOMIC DNA]</scope>
    <source>
        <strain evidence="3 4">Wien I</strain>
    </source>
</reference>
<protein>
    <recommendedName>
        <fullName evidence="5">Transmembrane protein</fullName>
    </recommendedName>
</protein>
<accession>A0A2C6LAJ4</accession>
<name>A0A2C6LAJ4_9APIC</name>
<sequence>MVESRGAKRRYRSSYGLCSVERCCLRPVKPCLFVGAWLIWMAGVSGAYAAEASRQQATEGLNPAPSKRGETVPCAPVILSVACRQVEDEVATREPEDPAVAAQPERKVTTVGTELVEEDEEPASNRIKEYEYLKKVTPALDKVLDLTGFQDGCAVTAVSLMLYYARRGVPTLLNISKGLKALQMFTSAVAVLRFSEYLISLWKESKYRHRFWQAHRKIAFGRGKREERRRELAALHKSIKRAGVVRLSGVEPLIFVSGLGIMFWGSLFRAASLPFFFFVPFMMLGIAQNWSDRRVALEKAEQDEGLFSADSQKNLATQKASAKRGNEQMKHISNLKNRDQKPAT</sequence>
<dbReference type="Proteomes" id="UP000221165">
    <property type="component" value="Unassembled WGS sequence"/>
</dbReference>
<evidence type="ECO:0000313" key="4">
    <source>
        <dbReference type="Proteomes" id="UP000221165"/>
    </source>
</evidence>
<feature type="transmembrane region" description="Helical" evidence="2">
    <location>
        <begin position="270"/>
        <end position="287"/>
    </location>
</feature>
<dbReference type="EMBL" id="MIGC01000839">
    <property type="protein sequence ID" value="PHJ24142.1"/>
    <property type="molecule type" value="Genomic_DNA"/>
</dbReference>
<keyword evidence="2" id="KW-0812">Transmembrane</keyword>
<keyword evidence="4" id="KW-1185">Reference proteome</keyword>
<organism evidence="3 4">
    <name type="scientific">Cystoisospora suis</name>
    <dbReference type="NCBI Taxonomy" id="483139"/>
    <lineage>
        <taxon>Eukaryota</taxon>
        <taxon>Sar</taxon>
        <taxon>Alveolata</taxon>
        <taxon>Apicomplexa</taxon>
        <taxon>Conoidasida</taxon>
        <taxon>Coccidia</taxon>
        <taxon>Eucoccidiorida</taxon>
        <taxon>Eimeriorina</taxon>
        <taxon>Sarcocystidae</taxon>
        <taxon>Cystoisospora</taxon>
    </lineage>
</organism>
<evidence type="ECO:0000256" key="1">
    <source>
        <dbReference type="SAM" id="MobiDB-lite"/>
    </source>
</evidence>
<keyword evidence="2" id="KW-0472">Membrane</keyword>
<dbReference type="RefSeq" id="XP_067925816.1">
    <property type="nucleotide sequence ID" value="XM_068062208.1"/>
</dbReference>
<proteinExistence type="predicted"/>